<feature type="chain" id="PRO_5045785205" description="Serine/threonine protein kinase" evidence="2">
    <location>
        <begin position="18"/>
        <end position="178"/>
    </location>
</feature>
<accession>A0ABP6RXL1</accession>
<reference evidence="4" key="1">
    <citation type="journal article" date="2019" name="Int. J. Syst. Evol. Microbiol.">
        <title>The Global Catalogue of Microorganisms (GCM) 10K type strain sequencing project: providing services to taxonomists for standard genome sequencing and annotation.</title>
        <authorList>
            <consortium name="The Broad Institute Genomics Platform"/>
            <consortium name="The Broad Institute Genome Sequencing Center for Infectious Disease"/>
            <person name="Wu L."/>
            <person name="Ma J."/>
        </authorList>
    </citation>
    <scope>NUCLEOTIDE SEQUENCE [LARGE SCALE GENOMIC DNA]</scope>
    <source>
        <strain evidence="4">JCM 9687</strain>
    </source>
</reference>
<evidence type="ECO:0000313" key="3">
    <source>
        <dbReference type="EMBL" id="GAA3362710.1"/>
    </source>
</evidence>
<sequence length="178" mass="17938">MRVRPVAGALIAGLCLAACGDPAPPAAQEPPAVVTLPKAISPPPAGASTSATPPAPSVSSTTTASSTPRATSTPDEEPTSGAEESSTAPDGGDVECGTFTDKAGRGHRLFAGRSDAGEVLSCGEADRVMNKYFSLPKDQVEGSGRFANFEDYGCASTPKDRVQALCSSSDGKSSYITA</sequence>
<evidence type="ECO:0000256" key="2">
    <source>
        <dbReference type="SAM" id="SignalP"/>
    </source>
</evidence>
<feature type="region of interest" description="Disordered" evidence="1">
    <location>
        <begin position="24"/>
        <end position="100"/>
    </location>
</feature>
<dbReference type="EMBL" id="BAAAYK010000038">
    <property type="protein sequence ID" value="GAA3362710.1"/>
    <property type="molecule type" value="Genomic_DNA"/>
</dbReference>
<proteinExistence type="predicted"/>
<gene>
    <name evidence="3" type="ORF">GCM10020366_51740</name>
</gene>
<evidence type="ECO:0000256" key="1">
    <source>
        <dbReference type="SAM" id="MobiDB-lite"/>
    </source>
</evidence>
<evidence type="ECO:0008006" key="5">
    <source>
        <dbReference type="Google" id="ProtNLM"/>
    </source>
</evidence>
<feature type="compositionally biased region" description="Low complexity" evidence="1">
    <location>
        <begin position="46"/>
        <end position="73"/>
    </location>
</feature>
<name>A0ABP6RXL1_9PSEU</name>
<keyword evidence="2" id="KW-0732">Signal</keyword>
<keyword evidence="4" id="KW-1185">Reference proteome</keyword>
<feature type="signal peptide" evidence="2">
    <location>
        <begin position="1"/>
        <end position="17"/>
    </location>
</feature>
<comment type="caution">
    <text evidence="3">The sequence shown here is derived from an EMBL/GenBank/DDBJ whole genome shotgun (WGS) entry which is preliminary data.</text>
</comment>
<protein>
    <recommendedName>
        <fullName evidence="5">Serine/threonine protein kinase</fullName>
    </recommendedName>
</protein>
<dbReference type="RefSeq" id="WP_258346748.1">
    <property type="nucleotide sequence ID" value="NZ_BAAAYK010000038.1"/>
</dbReference>
<dbReference type="Proteomes" id="UP001500483">
    <property type="component" value="Unassembled WGS sequence"/>
</dbReference>
<evidence type="ECO:0000313" key="4">
    <source>
        <dbReference type="Proteomes" id="UP001500483"/>
    </source>
</evidence>
<organism evidence="3 4">
    <name type="scientific">Saccharopolyspora gregorii</name>
    <dbReference type="NCBI Taxonomy" id="33914"/>
    <lineage>
        <taxon>Bacteria</taxon>
        <taxon>Bacillati</taxon>
        <taxon>Actinomycetota</taxon>
        <taxon>Actinomycetes</taxon>
        <taxon>Pseudonocardiales</taxon>
        <taxon>Pseudonocardiaceae</taxon>
        <taxon>Saccharopolyspora</taxon>
    </lineage>
</organism>